<evidence type="ECO:0000256" key="1">
    <source>
        <dbReference type="ARBA" id="ARBA00022741"/>
    </source>
</evidence>
<comment type="caution">
    <text evidence="3">The sequence shown here is derived from an EMBL/GenBank/DDBJ whole genome shotgun (WGS) entry which is preliminary data.</text>
</comment>
<dbReference type="GO" id="GO:0051782">
    <property type="term" value="P:negative regulation of cell division"/>
    <property type="evidence" value="ECO:0007669"/>
    <property type="project" value="TreeGrafter"/>
</dbReference>
<gene>
    <name evidence="3" type="ORF">EDD31_2142</name>
</gene>
<dbReference type="GO" id="GO:0005524">
    <property type="term" value="F:ATP binding"/>
    <property type="evidence" value="ECO:0007669"/>
    <property type="project" value="UniProtKB-KW"/>
</dbReference>
<dbReference type="OrthoDB" id="3217709at2"/>
<dbReference type="Gene3D" id="3.40.50.300">
    <property type="entry name" value="P-loop containing nucleotide triphosphate hydrolases"/>
    <property type="match status" value="1"/>
</dbReference>
<keyword evidence="2" id="KW-0067">ATP-binding</keyword>
<sequence length="428" mass="43997">MKTGVLLALPEKLEVALIRQLSAPGSSAEVVRRCADIPEVLAAAGAGIATLAVIRDELADRQLVAQLRDLGCRTLVVAADPPALTRSSALGAAAAEPAGSATALAETIERLAGPEGEQGAELPAEPPALVAGEDETLVAEEPGSVSGRVIAVWGPPGAPGRTSVAVNLAHALADIGESAAPVILADADTQAPSVAQTLGILADSSAIAAVSRLAGTGRLEPQSLLRACPSLGERLHVMTGLTRAARWRELPAAALDTVWEVARAAAAWTVIDIGSALDEPDEGMPSYGGKRHEATMSALEGADTVVIVGAGDPTGVRRLVAALAEAEDAGLAFDERVVVVNRVRASASGGPPKRTVHEALARFAGVEDAILVPEDGPVYDRAMLEGRALSEVAPDSAAWQGIELLAARLAGERRRRRRRRGLLARAQP</sequence>
<evidence type="ECO:0000256" key="2">
    <source>
        <dbReference type="ARBA" id="ARBA00022840"/>
    </source>
</evidence>
<evidence type="ECO:0000313" key="4">
    <source>
        <dbReference type="Proteomes" id="UP000280668"/>
    </source>
</evidence>
<dbReference type="GO" id="GO:0005829">
    <property type="term" value="C:cytosol"/>
    <property type="evidence" value="ECO:0007669"/>
    <property type="project" value="TreeGrafter"/>
</dbReference>
<keyword evidence="3" id="KW-0966">Cell projection</keyword>
<reference evidence="3 4" key="1">
    <citation type="submission" date="2018-11" db="EMBL/GenBank/DDBJ databases">
        <title>Sequencing the genomes of 1000 actinobacteria strains.</title>
        <authorList>
            <person name="Klenk H.-P."/>
        </authorList>
    </citation>
    <scope>NUCLEOTIDE SEQUENCE [LARGE SCALE GENOMIC DNA]</scope>
    <source>
        <strain evidence="3 4">DSM 11294</strain>
    </source>
</reference>
<organism evidence="3 4">
    <name type="scientific">Bogoriella caseilytica</name>
    <dbReference type="NCBI Taxonomy" id="56055"/>
    <lineage>
        <taxon>Bacteria</taxon>
        <taxon>Bacillati</taxon>
        <taxon>Actinomycetota</taxon>
        <taxon>Actinomycetes</taxon>
        <taxon>Micrococcales</taxon>
        <taxon>Bogoriellaceae</taxon>
        <taxon>Bogoriella</taxon>
    </lineage>
</organism>
<keyword evidence="3" id="KW-0282">Flagellum</keyword>
<dbReference type="PANTHER" id="PTHR43384">
    <property type="entry name" value="SEPTUM SITE-DETERMINING PROTEIN MIND HOMOLOG, CHLOROPLASTIC-RELATED"/>
    <property type="match status" value="1"/>
</dbReference>
<dbReference type="GO" id="GO:0016887">
    <property type="term" value="F:ATP hydrolysis activity"/>
    <property type="evidence" value="ECO:0007669"/>
    <property type="project" value="TreeGrafter"/>
</dbReference>
<dbReference type="AlphaFoldDB" id="A0A3N2BFD4"/>
<protein>
    <submittedName>
        <fullName evidence="3">MinD-like ATPase involved in chromosome partitioning or flagellar assembly</fullName>
    </submittedName>
</protein>
<evidence type="ECO:0000313" key="3">
    <source>
        <dbReference type="EMBL" id="ROR73754.1"/>
    </source>
</evidence>
<dbReference type="InterPro" id="IPR050625">
    <property type="entry name" value="ParA/MinD_ATPase"/>
</dbReference>
<dbReference type="GO" id="GO:0009898">
    <property type="term" value="C:cytoplasmic side of plasma membrane"/>
    <property type="evidence" value="ECO:0007669"/>
    <property type="project" value="TreeGrafter"/>
</dbReference>
<dbReference type="Proteomes" id="UP000280668">
    <property type="component" value="Unassembled WGS sequence"/>
</dbReference>
<dbReference type="RefSeq" id="WP_123304136.1">
    <property type="nucleotide sequence ID" value="NZ_RKHK01000001.1"/>
</dbReference>
<keyword evidence="3" id="KW-0969">Cilium</keyword>
<keyword evidence="1" id="KW-0547">Nucleotide-binding</keyword>
<dbReference type="InterPro" id="IPR027417">
    <property type="entry name" value="P-loop_NTPase"/>
</dbReference>
<dbReference type="EMBL" id="RKHK01000001">
    <property type="protein sequence ID" value="ROR73754.1"/>
    <property type="molecule type" value="Genomic_DNA"/>
</dbReference>
<proteinExistence type="predicted"/>
<keyword evidence="4" id="KW-1185">Reference proteome</keyword>
<accession>A0A3N2BFD4</accession>
<name>A0A3N2BFD4_9MICO</name>
<dbReference type="PANTHER" id="PTHR43384:SF6">
    <property type="entry name" value="SEPTUM SITE-DETERMINING PROTEIN MIND HOMOLOG, CHLOROPLASTIC"/>
    <property type="match status" value="1"/>
</dbReference>
<dbReference type="SUPFAM" id="SSF52540">
    <property type="entry name" value="P-loop containing nucleoside triphosphate hydrolases"/>
    <property type="match status" value="1"/>
</dbReference>